<keyword evidence="1" id="KW-1133">Transmembrane helix</keyword>
<accession>X0T7P7</accession>
<feature type="non-terminal residue" evidence="2">
    <location>
        <position position="49"/>
    </location>
</feature>
<name>X0T7P7_9ZZZZ</name>
<reference evidence="2" key="1">
    <citation type="journal article" date="2014" name="Front. Microbiol.">
        <title>High frequency of phylogenetically diverse reductive dehalogenase-homologous genes in deep subseafloor sedimentary metagenomes.</title>
        <authorList>
            <person name="Kawai M."/>
            <person name="Futagami T."/>
            <person name="Toyoda A."/>
            <person name="Takaki Y."/>
            <person name="Nishi S."/>
            <person name="Hori S."/>
            <person name="Arai W."/>
            <person name="Tsubouchi T."/>
            <person name="Morono Y."/>
            <person name="Uchiyama I."/>
            <person name="Ito T."/>
            <person name="Fujiyama A."/>
            <person name="Inagaki F."/>
            <person name="Takami H."/>
        </authorList>
    </citation>
    <scope>NUCLEOTIDE SEQUENCE</scope>
    <source>
        <strain evidence="2">Expedition CK06-06</strain>
    </source>
</reference>
<evidence type="ECO:0000313" key="2">
    <source>
        <dbReference type="EMBL" id="GAF89234.1"/>
    </source>
</evidence>
<protein>
    <submittedName>
        <fullName evidence="2">Uncharacterized protein</fullName>
    </submittedName>
</protein>
<evidence type="ECO:0000256" key="1">
    <source>
        <dbReference type="SAM" id="Phobius"/>
    </source>
</evidence>
<dbReference type="AlphaFoldDB" id="X0T7P7"/>
<keyword evidence="1" id="KW-0812">Transmembrane</keyword>
<feature type="transmembrane region" description="Helical" evidence="1">
    <location>
        <begin position="12"/>
        <end position="31"/>
    </location>
</feature>
<keyword evidence="1" id="KW-0472">Membrane</keyword>
<sequence length="49" mass="5657">MNEIIELWTTGTVILIGLIGLAAGFLFGTFTNQYLRNLTRREENLKREE</sequence>
<gene>
    <name evidence="2" type="ORF">S01H1_29314</name>
</gene>
<proteinExistence type="predicted"/>
<comment type="caution">
    <text evidence="2">The sequence shown here is derived from an EMBL/GenBank/DDBJ whole genome shotgun (WGS) entry which is preliminary data.</text>
</comment>
<organism evidence="2">
    <name type="scientific">marine sediment metagenome</name>
    <dbReference type="NCBI Taxonomy" id="412755"/>
    <lineage>
        <taxon>unclassified sequences</taxon>
        <taxon>metagenomes</taxon>
        <taxon>ecological metagenomes</taxon>
    </lineage>
</organism>
<dbReference type="EMBL" id="BARS01017965">
    <property type="protein sequence ID" value="GAF89234.1"/>
    <property type="molecule type" value="Genomic_DNA"/>
</dbReference>